<evidence type="ECO:0000256" key="1">
    <source>
        <dbReference type="ARBA" id="ARBA00005495"/>
    </source>
</evidence>
<comment type="caution">
    <text evidence="6">The sequence shown here is derived from an EMBL/GenBank/DDBJ whole genome shotgun (WGS) entry which is preliminary data.</text>
</comment>
<sequence>MPLTGHCLCKAVTYTVDVDQPIMTGYDHCDDCQRQTGSTYYSYCYAALVALVPKDKLTIKGNVKRWAGKGASGNAVYRVFCPDCGSPIAHEPQANPVISVLKAGTLDTEIKKTLKPTVEIWTAGKLPFCQEKLPKAFEHMPTA</sequence>
<dbReference type="InterPro" id="IPR006913">
    <property type="entry name" value="CENP-V/GFA"/>
</dbReference>
<dbReference type="GO" id="GO:0016846">
    <property type="term" value="F:carbon-sulfur lyase activity"/>
    <property type="evidence" value="ECO:0007669"/>
    <property type="project" value="InterPro"/>
</dbReference>
<accession>A0A367LRL5</accession>
<dbReference type="PROSITE" id="PS51891">
    <property type="entry name" value="CENP_V_GFA"/>
    <property type="match status" value="1"/>
</dbReference>
<evidence type="ECO:0000256" key="4">
    <source>
        <dbReference type="ARBA" id="ARBA00023239"/>
    </source>
</evidence>
<organism evidence="6 7">
    <name type="scientific">Ophiocordyceps polyrhachis-furcata BCC 54312</name>
    <dbReference type="NCBI Taxonomy" id="1330021"/>
    <lineage>
        <taxon>Eukaryota</taxon>
        <taxon>Fungi</taxon>
        <taxon>Dikarya</taxon>
        <taxon>Ascomycota</taxon>
        <taxon>Pezizomycotina</taxon>
        <taxon>Sordariomycetes</taxon>
        <taxon>Hypocreomycetidae</taxon>
        <taxon>Hypocreales</taxon>
        <taxon>Ophiocordycipitaceae</taxon>
        <taxon>Ophiocordyceps</taxon>
    </lineage>
</organism>
<dbReference type="PANTHER" id="PTHR33337">
    <property type="entry name" value="GFA DOMAIN-CONTAINING PROTEIN"/>
    <property type="match status" value="1"/>
</dbReference>
<dbReference type="Pfam" id="PF04828">
    <property type="entry name" value="GFA"/>
    <property type="match status" value="1"/>
</dbReference>
<dbReference type="Gene3D" id="3.90.1590.10">
    <property type="entry name" value="glutathione-dependent formaldehyde- activating enzyme (gfa)"/>
    <property type="match status" value="1"/>
</dbReference>
<comment type="similarity">
    <text evidence="1">Belongs to the Gfa family.</text>
</comment>
<protein>
    <recommendedName>
        <fullName evidence="5">CENP-V/GFA domain-containing protein</fullName>
    </recommendedName>
</protein>
<name>A0A367LRL5_9HYPO</name>
<dbReference type="AlphaFoldDB" id="A0A367LRL5"/>
<feature type="domain" description="CENP-V/GFA" evidence="5">
    <location>
        <begin position="3"/>
        <end position="122"/>
    </location>
</feature>
<dbReference type="PANTHER" id="PTHR33337:SF40">
    <property type="entry name" value="CENP-V_GFA DOMAIN-CONTAINING PROTEIN-RELATED"/>
    <property type="match status" value="1"/>
</dbReference>
<evidence type="ECO:0000313" key="6">
    <source>
        <dbReference type="EMBL" id="RCI17058.1"/>
    </source>
</evidence>
<evidence type="ECO:0000259" key="5">
    <source>
        <dbReference type="PROSITE" id="PS51891"/>
    </source>
</evidence>
<dbReference type="SUPFAM" id="SSF51316">
    <property type="entry name" value="Mss4-like"/>
    <property type="match status" value="1"/>
</dbReference>
<keyword evidence="3" id="KW-0862">Zinc</keyword>
<evidence type="ECO:0000256" key="3">
    <source>
        <dbReference type="ARBA" id="ARBA00022833"/>
    </source>
</evidence>
<dbReference type="STRING" id="1330021.A0A367LRL5"/>
<dbReference type="InterPro" id="IPR011057">
    <property type="entry name" value="Mss4-like_sf"/>
</dbReference>
<keyword evidence="2" id="KW-0479">Metal-binding</keyword>
<evidence type="ECO:0000256" key="2">
    <source>
        <dbReference type="ARBA" id="ARBA00022723"/>
    </source>
</evidence>
<dbReference type="Proteomes" id="UP000253664">
    <property type="component" value="Unassembled WGS sequence"/>
</dbReference>
<evidence type="ECO:0000313" key="7">
    <source>
        <dbReference type="Proteomes" id="UP000253664"/>
    </source>
</evidence>
<dbReference type="GO" id="GO:0046872">
    <property type="term" value="F:metal ion binding"/>
    <property type="evidence" value="ECO:0007669"/>
    <property type="project" value="UniProtKB-KW"/>
</dbReference>
<dbReference type="EMBL" id="LKCN02000001">
    <property type="protein sequence ID" value="RCI17058.1"/>
    <property type="molecule type" value="Genomic_DNA"/>
</dbReference>
<keyword evidence="7" id="KW-1185">Reference proteome</keyword>
<proteinExistence type="inferred from homology"/>
<reference evidence="6 7" key="1">
    <citation type="journal article" date="2015" name="BMC Genomics">
        <title>Insights from the genome of Ophiocordyceps polyrhachis-furcata to pathogenicity and host specificity in insect fungi.</title>
        <authorList>
            <person name="Wichadakul D."/>
            <person name="Kobmoo N."/>
            <person name="Ingsriswang S."/>
            <person name="Tangphatsornruang S."/>
            <person name="Chantasingh D."/>
            <person name="Luangsa-ard J.J."/>
            <person name="Eurwilaichitr L."/>
        </authorList>
    </citation>
    <scope>NUCLEOTIDE SEQUENCE [LARGE SCALE GENOMIC DNA]</scope>
    <source>
        <strain evidence="6 7">BCC 54312</strain>
    </source>
</reference>
<gene>
    <name evidence="6" type="ORF">L249_1798</name>
</gene>
<keyword evidence="4" id="KW-0456">Lyase</keyword>